<proteinExistence type="predicted"/>
<evidence type="ECO:0000313" key="5">
    <source>
        <dbReference type="EMBL" id="EGT50033.1"/>
    </source>
</evidence>
<dbReference type="HOGENOM" id="CLU_1760414_0_0_1"/>
<feature type="region of interest" description="Disordered" evidence="2">
    <location>
        <begin position="109"/>
        <end position="137"/>
    </location>
</feature>
<dbReference type="GO" id="GO:0030246">
    <property type="term" value="F:carbohydrate binding"/>
    <property type="evidence" value="ECO:0007669"/>
    <property type="project" value="UniProtKB-KW"/>
</dbReference>
<dbReference type="Gene3D" id="2.60.120.200">
    <property type="match status" value="1"/>
</dbReference>
<dbReference type="AlphaFoldDB" id="G0PAX4"/>
<feature type="signal peptide" evidence="3">
    <location>
        <begin position="1"/>
        <end position="19"/>
    </location>
</feature>
<feature type="domain" description="Galectin" evidence="4">
    <location>
        <begin position="26"/>
        <end position="82"/>
    </location>
</feature>
<keyword evidence="6" id="KW-1185">Reference proteome</keyword>
<dbReference type="InterPro" id="IPR001079">
    <property type="entry name" value="Galectin_CRD"/>
</dbReference>
<dbReference type="EMBL" id="GL380192">
    <property type="protein sequence ID" value="EGT50033.1"/>
    <property type="molecule type" value="Genomic_DNA"/>
</dbReference>
<gene>
    <name evidence="5" type="ORF">CAEBREN_22353</name>
</gene>
<sequence>MMVFVLFLILASFPQFSQSKVTTYVRDGEIVFNSYMKTKWSIEEKLGFETVPPKILRISIKLLEDKFKVTINKQLKVFYHRFIIVAGPMRVFFLGQLAIDKLHVVEKHPNGPVSNTGRDRTAPKTVKERSGAKTKTSQTKLNTTMSIF</sequence>
<dbReference type="Proteomes" id="UP000008068">
    <property type="component" value="Unassembled WGS sequence"/>
</dbReference>
<accession>G0PAX4</accession>
<evidence type="ECO:0000313" key="6">
    <source>
        <dbReference type="Proteomes" id="UP000008068"/>
    </source>
</evidence>
<keyword evidence="1" id="KW-0430">Lectin</keyword>
<feature type="compositionally biased region" description="Basic and acidic residues" evidence="2">
    <location>
        <begin position="117"/>
        <end position="131"/>
    </location>
</feature>
<evidence type="ECO:0000256" key="3">
    <source>
        <dbReference type="SAM" id="SignalP"/>
    </source>
</evidence>
<organism evidence="6">
    <name type="scientific">Caenorhabditis brenneri</name>
    <name type="common">Nematode worm</name>
    <dbReference type="NCBI Taxonomy" id="135651"/>
    <lineage>
        <taxon>Eukaryota</taxon>
        <taxon>Metazoa</taxon>
        <taxon>Ecdysozoa</taxon>
        <taxon>Nematoda</taxon>
        <taxon>Chromadorea</taxon>
        <taxon>Rhabditida</taxon>
        <taxon>Rhabditina</taxon>
        <taxon>Rhabditomorpha</taxon>
        <taxon>Rhabditoidea</taxon>
        <taxon>Rhabditidae</taxon>
        <taxon>Peloderinae</taxon>
        <taxon>Caenorhabditis</taxon>
    </lineage>
</organism>
<reference evidence="6" key="1">
    <citation type="submission" date="2011-07" db="EMBL/GenBank/DDBJ databases">
        <authorList>
            <consortium name="Caenorhabditis brenneri Sequencing and Analysis Consortium"/>
            <person name="Wilson R.K."/>
        </authorList>
    </citation>
    <scope>NUCLEOTIDE SEQUENCE [LARGE SCALE GENOMIC DNA]</scope>
    <source>
        <strain evidence="6">PB2801</strain>
    </source>
</reference>
<evidence type="ECO:0000256" key="2">
    <source>
        <dbReference type="SAM" id="MobiDB-lite"/>
    </source>
</evidence>
<evidence type="ECO:0000256" key="1">
    <source>
        <dbReference type="ARBA" id="ARBA00022734"/>
    </source>
</evidence>
<keyword evidence="3" id="KW-0732">Signal</keyword>
<feature type="chain" id="PRO_5003407121" description="Galectin domain-containing protein" evidence="3">
    <location>
        <begin position="20"/>
        <end position="148"/>
    </location>
</feature>
<protein>
    <recommendedName>
        <fullName evidence="4">Galectin domain-containing protein</fullName>
    </recommendedName>
</protein>
<dbReference type="SUPFAM" id="SSF49899">
    <property type="entry name" value="Concanavalin A-like lectins/glucanases"/>
    <property type="match status" value="1"/>
</dbReference>
<dbReference type="InParanoid" id="G0PAX4"/>
<evidence type="ECO:0000259" key="4">
    <source>
        <dbReference type="Pfam" id="PF00337"/>
    </source>
</evidence>
<dbReference type="Pfam" id="PF00337">
    <property type="entry name" value="Gal-bind_lectin"/>
    <property type="match status" value="1"/>
</dbReference>
<name>G0PAX4_CAEBE</name>
<dbReference type="InterPro" id="IPR013320">
    <property type="entry name" value="ConA-like_dom_sf"/>
</dbReference>